<evidence type="ECO:0008006" key="3">
    <source>
        <dbReference type="Google" id="ProtNLM"/>
    </source>
</evidence>
<organism evidence="1 2">
    <name type="scientific">Virgibacillus kapii</name>
    <dbReference type="NCBI Taxonomy" id="1638645"/>
    <lineage>
        <taxon>Bacteria</taxon>
        <taxon>Bacillati</taxon>
        <taxon>Bacillota</taxon>
        <taxon>Bacilli</taxon>
        <taxon>Bacillales</taxon>
        <taxon>Bacillaceae</taxon>
        <taxon>Virgibacillus</taxon>
    </lineage>
</organism>
<dbReference type="Proteomes" id="UP000634435">
    <property type="component" value="Unassembled WGS sequence"/>
</dbReference>
<protein>
    <recommendedName>
        <fullName evidence="3">Transposase</fullName>
    </recommendedName>
</protein>
<reference evidence="2" key="1">
    <citation type="journal article" date="2019" name="Int. J. Syst. Evol. Microbiol.">
        <title>The Global Catalogue of Microorganisms (GCM) 10K type strain sequencing project: providing services to taxonomists for standard genome sequencing and annotation.</title>
        <authorList>
            <consortium name="The Broad Institute Genomics Platform"/>
            <consortium name="The Broad Institute Genome Sequencing Center for Infectious Disease"/>
            <person name="Wu L."/>
            <person name="Ma J."/>
        </authorList>
    </citation>
    <scope>NUCLEOTIDE SEQUENCE [LARGE SCALE GENOMIC DNA]</scope>
    <source>
        <strain evidence="2">JCM 30071</strain>
    </source>
</reference>
<sequence>MLENHFAQVVGGIYKKLCKSIVSEVSGNHMLTSDLNNRDYHPFKLLSWSFIKNDIKQHSILNLANSL</sequence>
<name>A0ABQ2DWQ5_9BACI</name>
<proteinExistence type="predicted"/>
<accession>A0ABQ2DWQ5</accession>
<evidence type="ECO:0000313" key="1">
    <source>
        <dbReference type="EMBL" id="GGJ76290.1"/>
    </source>
</evidence>
<dbReference type="EMBL" id="BMPN01000012">
    <property type="protein sequence ID" value="GGJ76290.1"/>
    <property type="molecule type" value="Genomic_DNA"/>
</dbReference>
<gene>
    <name evidence="1" type="ORF">GCM10007111_42310</name>
</gene>
<keyword evidence="2" id="KW-1185">Reference proteome</keyword>
<comment type="caution">
    <text evidence="1">The sequence shown here is derived from an EMBL/GenBank/DDBJ whole genome shotgun (WGS) entry which is preliminary data.</text>
</comment>
<evidence type="ECO:0000313" key="2">
    <source>
        <dbReference type="Proteomes" id="UP000634435"/>
    </source>
</evidence>